<evidence type="ECO:0000256" key="6">
    <source>
        <dbReference type="ARBA" id="ARBA00023163"/>
    </source>
</evidence>
<dbReference type="NCBIfam" id="TIGR03824">
    <property type="entry name" value="FlgM_jcvi"/>
    <property type="match status" value="1"/>
</dbReference>
<keyword evidence="5" id="KW-0805">Transcription regulation</keyword>
<dbReference type="Proteomes" id="UP000223596">
    <property type="component" value="Unassembled WGS sequence"/>
</dbReference>
<comment type="similarity">
    <text evidence="1">Belongs to the FlgM family.</text>
</comment>
<proteinExistence type="inferred from homology"/>
<evidence type="ECO:0000259" key="7">
    <source>
        <dbReference type="Pfam" id="PF04316"/>
    </source>
</evidence>
<comment type="caution">
    <text evidence="8">The sequence shown here is derived from an EMBL/GenBank/DDBJ whole genome shotgun (WGS) entry which is preliminary data.</text>
</comment>
<name>A0AB36TLJ0_ACETH</name>
<keyword evidence="3" id="KW-0678">Repressor</keyword>
<dbReference type="InterPro" id="IPR031316">
    <property type="entry name" value="FlgM_C"/>
</dbReference>
<evidence type="ECO:0000256" key="5">
    <source>
        <dbReference type="ARBA" id="ARBA00023015"/>
    </source>
</evidence>
<dbReference type="EMBL" id="PDBW01000001">
    <property type="protein sequence ID" value="PFH04216.1"/>
    <property type="molecule type" value="Genomic_DNA"/>
</dbReference>
<accession>A0AB36TLJ0</accession>
<dbReference type="GO" id="GO:0044781">
    <property type="term" value="P:bacterial-type flagellum organization"/>
    <property type="evidence" value="ECO:0007669"/>
    <property type="project" value="UniProtKB-KW"/>
</dbReference>
<reference evidence="8 9" key="1">
    <citation type="submission" date="2017-09" db="EMBL/GenBank/DDBJ databases">
        <title>Evaluation of Pacific Biosciences Sequencing Technology to Finishing C. thermocellum Genome Sequences.</title>
        <authorList>
            <person name="Brown S."/>
        </authorList>
    </citation>
    <scope>NUCLEOTIDE SEQUENCE [LARGE SCALE GENOMIC DNA]</scope>
    <source>
        <strain evidence="8 9">AD2</strain>
    </source>
</reference>
<dbReference type="SUPFAM" id="SSF101498">
    <property type="entry name" value="Anti-sigma factor FlgM"/>
    <property type="match status" value="1"/>
</dbReference>
<dbReference type="Pfam" id="PF04316">
    <property type="entry name" value="FlgM"/>
    <property type="match status" value="1"/>
</dbReference>
<evidence type="ECO:0000256" key="1">
    <source>
        <dbReference type="ARBA" id="ARBA00005322"/>
    </source>
</evidence>
<feature type="domain" description="Anti-sigma-28 factor FlgM C-terminal" evidence="7">
    <location>
        <begin position="34"/>
        <end position="88"/>
    </location>
</feature>
<dbReference type="RefSeq" id="WP_003513565.1">
    <property type="nucleotide sequence ID" value="NZ_CP013828.1"/>
</dbReference>
<gene>
    <name evidence="8" type="ORF">M972_113044</name>
</gene>
<dbReference type="GO" id="GO:0045892">
    <property type="term" value="P:negative regulation of DNA-templated transcription"/>
    <property type="evidence" value="ECO:0007669"/>
    <property type="project" value="InterPro"/>
</dbReference>
<evidence type="ECO:0000256" key="2">
    <source>
        <dbReference type="ARBA" id="ARBA00017823"/>
    </source>
</evidence>
<evidence type="ECO:0000256" key="4">
    <source>
        <dbReference type="ARBA" id="ARBA00022795"/>
    </source>
</evidence>
<evidence type="ECO:0000313" key="8">
    <source>
        <dbReference type="EMBL" id="PFH04216.1"/>
    </source>
</evidence>
<keyword evidence="4" id="KW-1005">Bacterial flagellum biogenesis</keyword>
<dbReference type="AlphaFoldDB" id="A0AB36TLJ0"/>
<dbReference type="InterPro" id="IPR035890">
    <property type="entry name" value="Anti-sigma-28_factor_FlgM_sf"/>
</dbReference>
<dbReference type="GeneID" id="35804349"/>
<dbReference type="Gene3D" id="6.10.140.30">
    <property type="entry name" value="Anti-sigma-28 factor FlgM"/>
    <property type="match status" value="1"/>
</dbReference>
<keyword evidence="6" id="KW-0804">Transcription</keyword>
<sequence length="97" mass="10782">MKIWEGVPKVSGIYDSGKNVNKAEKTDGVTGKKDVVSISNQAKDFQTAMKALKEIPDIRKDKVEELARKIESGTYKVSEEDIADKILKSILDRKTQG</sequence>
<protein>
    <recommendedName>
        <fullName evidence="2">Negative regulator of flagellin synthesis</fullName>
    </recommendedName>
</protein>
<evidence type="ECO:0000313" key="9">
    <source>
        <dbReference type="Proteomes" id="UP000223596"/>
    </source>
</evidence>
<organism evidence="8 9">
    <name type="scientific">Acetivibrio thermocellus AD2</name>
    <dbReference type="NCBI Taxonomy" id="1138384"/>
    <lineage>
        <taxon>Bacteria</taxon>
        <taxon>Bacillati</taxon>
        <taxon>Bacillota</taxon>
        <taxon>Clostridia</taxon>
        <taxon>Eubacteriales</taxon>
        <taxon>Oscillospiraceae</taxon>
        <taxon>Acetivibrio</taxon>
    </lineage>
</organism>
<evidence type="ECO:0000256" key="3">
    <source>
        <dbReference type="ARBA" id="ARBA00022491"/>
    </source>
</evidence>
<dbReference type="InterPro" id="IPR007412">
    <property type="entry name" value="FlgM"/>
</dbReference>